<comment type="caution">
    <text evidence="1">The sequence shown here is derived from an EMBL/GenBank/DDBJ whole genome shotgun (WGS) entry which is preliminary data.</text>
</comment>
<gene>
    <name evidence="1" type="ORF">LOD99_12256</name>
</gene>
<evidence type="ECO:0000313" key="2">
    <source>
        <dbReference type="Proteomes" id="UP001165289"/>
    </source>
</evidence>
<dbReference type="GO" id="GO:0043161">
    <property type="term" value="P:proteasome-mediated ubiquitin-dependent protein catabolic process"/>
    <property type="evidence" value="ECO:0007669"/>
    <property type="project" value="TreeGrafter"/>
</dbReference>
<evidence type="ECO:0000313" key="1">
    <source>
        <dbReference type="EMBL" id="KAI6647259.1"/>
    </source>
</evidence>
<protein>
    <submittedName>
        <fullName evidence="1">NHL repeat protein</fullName>
    </submittedName>
</protein>
<dbReference type="AlphaFoldDB" id="A0AAV7JF22"/>
<dbReference type="GO" id="GO:0061630">
    <property type="term" value="F:ubiquitin protein ligase activity"/>
    <property type="evidence" value="ECO:0007669"/>
    <property type="project" value="TreeGrafter"/>
</dbReference>
<dbReference type="Proteomes" id="UP001165289">
    <property type="component" value="Unassembled WGS sequence"/>
</dbReference>
<dbReference type="PANTHER" id="PTHR24104">
    <property type="entry name" value="E3 UBIQUITIN-PROTEIN LIGASE NHLRC1-RELATED"/>
    <property type="match status" value="1"/>
</dbReference>
<organism evidence="1 2">
    <name type="scientific">Oopsacas minuta</name>
    <dbReference type="NCBI Taxonomy" id="111878"/>
    <lineage>
        <taxon>Eukaryota</taxon>
        <taxon>Metazoa</taxon>
        <taxon>Porifera</taxon>
        <taxon>Hexactinellida</taxon>
        <taxon>Hexasterophora</taxon>
        <taxon>Lyssacinosida</taxon>
        <taxon>Leucopsacidae</taxon>
        <taxon>Oopsacas</taxon>
    </lineage>
</organism>
<dbReference type="InterPro" id="IPR050952">
    <property type="entry name" value="TRIM-NHL_E3_ligases"/>
</dbReference>
<sequence>MCTNENVIPPEMEDIVVLENVINKMFDDWIYILNNKRVILLCEARENFKDYESRKAIKNKSIKELESVLKSIEQTIRENTISEIRNTSMIAIEKEIDCLKSENFALDSNFTPLPAETFQEYLDSLFPSLKSPSSKTDFNDTPNQNNQQVIQIDYSTKSRAARTMGERVLNCPVKLAYDIGSNYLYVPDANNRRICVMTTEGTIVNEFGDDKFDFPCSVAVDESYCYIADSVGRTIYQFSNPGYEYIRKQKETPGCEKTCLSFPVDIKANTNRIYVADLDNKRVCVFNKTLVFQEEFGKDELYKPQYIQFHKDKIYVIDAGEGHFLHSFNRENHQFEERFLKKGSNYVILNAKSFCFGPDGSIIISDFDADAIKVLEFVSKELKMILKMGKDRPLSEVVDGCMGVVIAHNKIIVSCQRPVSCLKVF</sequence>
<accession>A0AAV7JF22</accession>
<proteinExistence type="predicted"/>
<dbReference type="SUPFAM" id="SSF63825">
    <property type="entry name" value="YWTD domain"/>
    <property type="match status" value="1"/>
</dbReference>
<keyword evidence="2" id="KW-1185">Reference proteome</keyword>
<dbReference type="CDD" id="cd05819">
    <property type="entry name" value="NHL"/>
    <property type="match status" value="1"/>
</dbReference>
<dbReference type="Gene3D" id="2.120.10.30">
    <property type="entry name" value="TolB, C-terminal domain"/>
    <property type="match status" value="1"/>
</dbReference>
<reference evidence="1 2" key="1">
    <citation type="journal article" date="2023" name="BMC Biol.">
        <title>The compact genome of the sponge Oopsacas minuta (Hexactinellida) is lacking key metazoan core genes.</title>
        <authorList>
            <person name="Santini S."/>
            <person name="Schenkelaars Q."/>
            <person name="Jourda C."/>
            <person name="Duchesne M."/>
            <person name="Belahbib H."/>
            <person name="Rocher C."/>
            <person name="Selva M."/>
            <person name="Riesgo A."/>
            <person name="Vervoort M."/>
            <person name="Leys S.P."/>
            <person name="Kodjabachian L."/>
            <person name="Le Bivic A."/>
            <person name="Borchiellini C."/>
            <person name="Claverie J.M."/>
            <person name="Renard E."/>
        </authorList>
    </citation>
    <scope>NUCLEOTIDE SEQUENCE [LARGE SCALE GENOMIC DNA]</scope>
    <source>
        <strain evidence="1">SPO-2</strain>
    </source>
</reference>
<dbReference type="PANTHER" id="PTHR24104:SF25">
    <property type="entry name" value="PROTEIN LIN-41"/>
    <property type="match status" value="1"/>
</dbReference>
<dbReference type="Gene3D" id="2.40.10.500">
    <property type="match status" value="1"/>
</dbReference>
<dbReference type="InterPro" id="IPR011042">
    <property type="entry name" value="6-blade_b-propeller_TolB-like"/>
</dbReference>
<dbReference type="GO" id="GO:0000209">
    <property type="term" value="P:protein polyubiquitination"/>
    <property type="evidence" value="ECO:0007669"/>
    <property type="project" value="TreeGrafter"/>
</dbReference>
<dbReference type="GO" id="GO:0008270">
    <property type="term" value="F:zinc ion binding"/>
    <property type="evidence" value="ECO:0007669"/>
    <property type="project" value="UniProtKB-KW"/>
</dbReference>
<dbReference type="EMBL" id="JAKMXF010000343">
    <property type="protein sequence ID" value="KAI6647259.1"/>
    <property type="molecule type" value="Genomic_DNA"/>
</dbReference>
<name>A0AAV7JF22_9METZ</name>